<dbReference type="EMBL" id="JAACJL010000045">
    <property type="protein sequence ID" value="KAF4613946.1"/>
    <property type="molecule type" value="Genomic_DNA"/>
</dbReference>
<feature type="compositionally biased region" description="Polar residues" evidence="1">
    <location>
        <begin position="39"/>
        <end position="69"/>
    </location>
</feature>
<evidence type="ECO:0000259" key="3">
    <source>
        <dbReference type="PROSITE" id="PS51293"/>
    </source>
</evidence>
<feature type="compositionally biased region" description="Polar residues" evidence="1">
    <location>
        <begin position="212"/>
        <end position="221"/>
    </location>
</feature>
<proteinExistence type="predicted"/>
<dbReference type="SUPFAM" id="SSF46689">
    <property type="entry name" value="Homeodomain-like"/>
    <property type="match status" value="1"/>
</dbReference>
<comment type="caution">
    <text evidence="5">The sequence shown here is derived from an EMBL/GenBank/DDBJ whole genome shotgun (WGS) entry which is preliminary data.</text>
</comment>
<dbReference type="PANTHER" id="PTHR22929:SF0">
    <property type="entry name" value="TRANSCRIPTION FACTOR TFIIIB COMPONENT B'' HOMOLOG"/>
    <property type="match status" value="1"/>
</dbReference>
<dbReference type="InterPro" id="IPR017884">
    <property type="entry name" value="SANT_dom"/>
</dbReference>
<feature type="domain" description="HTH myb-type" evidence="4">
    <location>
        <begin position="422"/>
        <end position="476"/>
    </location>
</feature>
<feature type="compositionally biased region" description="Low complexity" evidence="1">
    <location>
        <begin position="144"/>
        <end position="159"/>
    </location>
</feature>
<evidence type="ECO:0008006" key="7">
    <source>
        <dbReference type="Google" id="ProtNLM"/>
    </source>
</evidence>
<dbReference type="InterPro" id="IPR001005">
    <property type="entry name" value="SANT/Myb"/>
</dbReference>
<dbReference type="InterPro" id="IPR009057">
    <property type="entry name" value="Homeodomain-like_sf"/>
</dbReference>
<organism evidence="5 6">
    <name type="scientific">Agrocybe pediades</name>
    <dbReference type="NCBI Taxonomy" id="84607"/>
    <lineage>
        <taxon>Eukaryota</taxon>
        <taxon>Fungi</taxon>
        <taxon>Dikarya</taxon>
        <taxon>Basidiomycota</taxon>
        <taxon>Agaricomycotina</taxon>
        <taxon>Agaricomycetes</taxon>
        <taxon>Agaricomycetidae</taxon>
        <taxon>Agaricales</taxon>
        <taxon>Agaricineae</taxon>
        <taxon>Strophariaceae</taxon>
        <taxon>Agrocybe</taxon>
    </lineage>
</organism>
<feature type="region of interest" description="Disordered" evidence="1">
    <location>
        <begin position="136"/>
        <end position="303"/>
    </location>
</feature>
<name>A0A8H4VK91_9AGAR</name>
<dbReference type="Gene3D" id="1.10.10.60">
    <property type="entry name" value="Homeodomain-like"/>
    <property type="match status" value="1"/>
</dbReference>
<dbReference type="InterPro" id="IPR017930">
    <property type="entry name" value="Myb_dom"/>
</dbReference>
<evidence type="ECO:0000313" key="6">
    <source>
        <dbReference type="Proteomes" id="UP000521872"/>
    </source>
</evidence>
<evidence type="ECO:0000259" key="4">
    <source>
        <dbReference type="PROSITE" id="PS51294"/>
    </source>
</evidence>
<dbReference type="PROSITE" id="PS51294">
    <property type="entry name" value="HTH_MYB"/>
    <property type="match status" value="1"/>
</dbReference>
<evidence type="ECO:0000256" key="1">
    <source>
        <dbReference type="SAM" id="MobiDB-lite"/>
    </source>
</evidence>
<keyword evidence="6" id="KW-1185">Reference proteome</keyword>
<dbReference type="SMART" id="SM00717">
    <property type="entry name" value="SANT"/>
    <property type="match status" value="1"/>
</dbReference>
<dbReference type="Proteomes" id="UP000521872">
    <property type="component" value="Unassembled WGS sequence"/>
</dbReference>
<feature type="region of interest" description="Disordered" evidence="1">
    <location>
        <begin position="315"/>
        <end position="361"/>
    </location>
</feature>
<accession>A0A8H4VK91</accession>
<evidence type="ECO:0000259" key="2">
    <source>
        <dbReference type="PROSITE" id="PS50090"/>
    </source>
</evidence>
<dbReference type="PROSITE" id="PS51293">
    <property type="entry name" value="SANT"/>
    <property type="match status" value="1"/>
</dbReference>
<feature type="compositionally biased region" description="Polar residues" evidence="1">
    <location>
        <begin position="284"/>
        <end position="300"/>
    </location>
</feature>
<feature type="compositionally biased region" description="Polar residues" evidence="1">
    <location>
        <begin position="92"/>
        <end position="105"/>
    </location>
</feature>
<feature type="compositionally biased region" description="Acidic residues" evidence="1">
    <location>
        <begin position="273"/>
        <end position="282"/>
    </location>
</feature>
<dbReference type="PANTHER" id="PTHR22929">
    <property type="entry name" value="RNA POLYMERASE III TRANSCRIPTION INITIATION FACTOR B"/>
    <property type="match status" value="1"/>
</dbReference>
<dbReference type="AlphaFoldDB" id="A0A8H4VK91"/>
<dbReference type="GO" id="GO:0070898">
    <property type="term" value="P:RNA polymerase III preinitiation complex assembly"/>
    <property type="evidence" value="ECO:0007669"/>
    <property type="project" value="TreeGrafter"/>
</dbReference>
<feature type="region of interest" description="Disordered" evidence="1">
    <location>
        <begin position="499"/>
        <end position="563"/>
    </location>
</feature>
<dbReference type="CDD" id="cd00167">
    <property type="entry name" value="SANT"/>
    <property type="match status" value="1"/>
</dbReference>
<dbReference type="Pfam" id="PF15963">
    <property type="entry name" value="Myb_DNA-bind_7"/>
    <property type="match status" value="1"/>
</dbReference>
<dbReference type="GO" id="GO:0001156">
    <property type="term" value="F:TFIIIC-class transcription factor complex binding"/>
    <property type="evidence" value="ECO:0007669"/>
    <property type="project" value="TreeGrafter"/>
</dbReference>
<feature type="domain" description="SANT" evidence="3">
    <location>
        <begin position="428"/>
        <end position="476"/>
    </location>
</feature>
<feature type="region of interest" description="Disordered" evidence="1">
    <location>
        <begin position="19"/>
        <end position="115"/>
    </location>
</feature>
<feature type="domain" description="Myb-like" evidence="2">
    <location>
        <begin position="422"/>
        <end position="469"/>
    </location>
</feature>
<feature type="compositionally biased region" description="Polar residues" evidence="1">
    <location>
        <begin position="334"/>
        <end position="351"/>
    </location>
</feature>
<dbReference type="InterPro" id="IPR039467">
    <property type="entry name" value="TFIIIB_B''_Myb"/>
</dbReference>
<feature type="compositionally biased region" description="Basic residues" evidence="1">
    <location>
        <begin position="232"/>
        <end position="254"/>
    </location>
</feature>
<dbReference type="GO" id="GO:0000126">
    <property type="term" value="C:transcription factor TFIIIB complex"/>
    <property type="evidence" value="ECO:0007669"/>
    <property type="project" value="TreeGrafter"/>
</dbReference>
<protein>
    <recommendedName>
        <fullName evidence="7">Myb-like domain-containing protein</fullName>
    </recommendedName>
</protein>
<gene>
    <name evidence="5" type="ORF">D9613_007575</name>
</gene>
<evidence type="ECO:0000313" key="5">
    <source>
        <dbReference type="EMBL" id="KAF4613946.1"/>
    </source>
</evidence>
<dbReference type="PROSITE" id="PS50090">
    <property type="entry name" value="MYB_LIKE"/>
    <property type="match status" value="1"/>
</dbReference>
<reference evidence="5 6" key="1">
    <citation type="submission" date="2019-12" db="EMBL/GenBank/DDBJ databases">
        <authorList>
            <person name="Floudas D."/>
            <person name="Bentzer J."/>
            <person name="Ahren D."/>
            <person name="Johansson T."/>
            <person name="Persson P."/>
            <person name="Tunlid A."/>
        </authorList>
    </citation>
    <scope>NUCLEOTIDE SEQUENCE [LARGE SCALE GENOMIC DNA]</scope>
    <source>
        <strain evidence="5 6">CBS 102.39</strain>
    </source>
</reference>
<sequence>MSVVRRLGTFVILPPATEMSSRVQKGNTVFRPVAKSRPRTTNSASRQPSVAVDQSHSTTPDSILGQNIPSSSSSSTEKNSETPLAPAEVLSDVTTSVENDKSSVNPEGIPPQESIAARRVKATVIGIPIRPVQRSQATPITVRTPVQQTSGGSSSTVTPIHNPVQANSSSPASVAHSLPSDKPAVAHASPQDSVPTEQRTTDEVAASRTTEESSAGPSQSLAADEDAEGSTRSKRGASKRKKSQKEPAKKRKKRKSEEKDGQDRAPSPPPYDPDADPGEDIDPTTVTMASLCSDTGQGRVSSKAAEIMSNHAAWKKYGREDEENAEQGPEQGADPSTSTDVPNTSAATSTPAVVDDTDNGFDYSQDLTTSRYNVQVRIGANGAMVIDEESLVVDRVEDDGTEDYTHVIESDHTKFVNSGTYGKRYRGSRWSAEETELFYDALSQYGENYELIAYVLPGRDRKACKNKFKVEDKRNHARINHCLENSIPVDMKTLSRMTGKDFSGPVPEIRVPTPPRIVPSEETAPAAEEETSTQPVKKRSRSRVNANNDGGLVVIGDAADFES</sequence>